<evidence type="ECO:0000256" key="2">
    <source>
        <dbReference type="ARBA" id="ARBA00022723"/>
    </source>
</evidence>
<dbReference type="GO" id="GO:0016853">
    <property type="term" value="F:isomerase activity"/>
    <property type="evidence" value="ECO:0007669"/>
    <property type="project" value="UniProtKB-ARBA"/>
</dbReference>
<dbReference type="EMBL" id="MTSE01000023">
    <property type="protein sequence ID" value="OUJ70380.1"/>
    <property type="molecule type" value="Genomic_DNA"/>
</dbReference>
<dbReference type="RefSeq" id="WP_086596736.1">
    <property type="nucleotide sequence ID" value="NZ_MTSE01000023.1"/>
</dbReference>
<dbReference type="PANTHER" id="PTHR42796">
    <property type="entry name" value="FUMARYLACETOACETATE HYDROLASE DOMAIN-CONTAINING PROTEIN 2A-RELATED"/>
    <property type="match status" value="1"/>
</dbReference>
<dbReference type="GO" id="GO:0016829">
    <property type="term" value="F:lyase activity"/>
    <property type="evidence" value="ECO:0007669"/>
    <property type="project" value="UniProtKB-KW"/>
</dbReference>
<dbReference type="FunFam" id="3.90.850.10:FF:000002">
    <property type="entry name" value="2-hydroxyhepta-2,4-diene-1,7-dioate isomerase"/>
    <property type="match status" value="1"/>
</dbReference>
<organism evidence="4 5">
    <name type="scientific">Hymenobacter crusticola</name>
    <dbReference type="NCBI Taxonomy" id="1770526"/>
    <lineage>
        <taxon>Bacteria</taxon>
        <taxon>Pseudomonadati</taxon>
        <taxon>Bacteroidota</taxon>
        <taxon>Cytophagia</taxon>
        <taxon>Cytophagales</taxon>
        <taxon>Hymenobacteraceae</taxon>
        <taxon>Hymenobacter</taxon>
    </lineage>
</organism>
<dbReference type="SUPFAM" id="SSF56529">
    <property type="entry name" value="FAH"/>
    <property type="match status" value="1"/>
</dbReference>
<keyword evidence="5" id="KW-1185">Reference proteome</keyword>
<dbReference type="InterPro" id="IPR051121">
    <property type="entry name" value="FAH"/>
</dbReference>
<gene>
    <name evidence="4" type="ORF">BXP70_24400</name>
</gene>
<dbReference type="AlphaFoldDB" id="A0A243W712"/>
<dbReference type="GO" id="GO:0019752">
    <property type="term" value="P:carboxylic acid metabolic process"/>
    <property type="evidence" value="ECO:0007669"/>
    <property type="project" value="UniProtKB-ARBA"/>
</dbReference>
<dbReference type="Proteomes" id="UP000194873">
    <property type="component" value="Unassembled WGS sequence"/>
</dbReference>
<evidence type="ECO:0000259" key="3">
    <source>
        <dbReference type="Pfam" id="PF01557"/>
    </source>
</evidence>
<keyword evidence="2" id="KW-0479">Metal-binding</keyword>
<dbReference type="InterPro" id="IPR036663">
    <property type="entry name" value="Fumarylacetoacetase_C_sf"/>
</dbReference>
<dbReference type="PANTHER" id="PTHR42796:SF4">
    <property type="entry name" value="FUMARYLACETOACETATE HYDROLASE DOMAIN-CONTAINING PROTEIN 2A"/>
    <property type="match status" value="1"/>
</dbReference>
<evidence type="ECO:0000256" key="1">
    <source>
        <dbReference type="ARBA" id="ARBA00010211"/>
    </source>
</evidence>
<comment type="caution">
    <text evidence="4">The sequence shown here is derived from an EMBL/GenBank/DDBJ whole genome shotgun (WGS) entry which is preliminary data.</text>
</comment>
<protein>
    <submittedName>
        <fullName evidence="4">Ureidoglycolate lyase</fullName>
    </submittedName>
</protein>
<keyword evidence="4" id="KW-0456">Lyase</keyword>
<comment type="similarity">
    <text evidence="1">Belongs to the FAH family.</text>
</comment>
<feature type="domain" description="Fumarylacetoacetase-like C-terminal" evidence="3">
    <location>
        <begin position="92"/>
        <end position="297"/>
    </location>
</feature>
<proteinExistence type="inferred from homology"/>
<sequence length="308" mass="33091">MPSFHSLNVDQHAATSSFKLFRFGPVGREKPAVEYPDGTRLEVTAFGSDYNEAFFATNGLPRLRAWLLTHAATCPPVAPTERFGPCVARPSKIVGVGLNYHTHVQEAQVAVPAEPVLFLKATSALAGPFDAIPMPEGSTKLDWEVELAVLIGKEASLVTEAEAPNYIMGYALANDVSERTYQLEGTGEWTKGKSFDGFGPLGPYLVPADQIADPQSLALRLTVNGQERQAANTAEMVFGINHLVSYVSRYMTLLPGDILLTGTPGGVGLGYTPPVFLATGDTVELTGEGLGTQRQLVVPYLERKRALA</sequence>
<dbReference type="OrthoDB" id="9805307at2"/>
<dbReference type="InterPro" id="IPR011234">
    <property type="entry name" value="Fumarylacetoacetase-like_C"/>
</dbReference>
<accession>A0A243W712</accession>
<evidence type="ECO:0000313" key="4">
    <source>
        <dbReference type="EMBL" id="OUJ70380.1"/>
    </source>
</evidence>
<dbReference type="Pfam" id="PF01557">
    <property type="entry name" value="FAA_hydrolase"/>
    <property type="match status" value="1"/>
</dbReference>
<evidence type="ECO:0000313" key="5">
    <source>
        <dbReference type="Proteomes" id="UP000194873"/>
    </source>
</evidence>
<name>A0A243W712_9BACT</name>
<dbReference type="GO" id="GO:0046872">
    <property type="term" value="F:metal ion binding"/>
    <property type="evidence" value="ECO:0007669"/>
    <property type="project" value="UniProtKB-KW"/>
</dbReference>
<dbReference type="Gene3D" id="3.90.850.10">
    <property type="entry name" value="Fumarylacetoacetase-like, C-terminal domain"/>
    <property type="match status" value="1"/>
</dbReference>
<reference evidence="4 5" key="1">
    <citation type="submission" date="2017-01" db="EMBL/GenBank/DDBJ databases">
        <title>A new Hymenobacter.</title>
        <authorList>
            <person name="Liang Y."/>
            <person name="Feng F."/>
        </authorList>
    </citation>
    <scope>NUCLEOTIDE SEQUENCE [LARGE SCALE GENOMIC DNA]</scope>
    <source>
        <strain evidence="4">MIMBbqt21</strain>
    </source>
</reference>